<dbReference type="Pfam" id="PF00431">
    <property type="entry name" value="CUB"/>
    <property type="match status" value="1"/>
</dbReference>
<keyword evidence="6" id="KW-1185">Reference proteome</keyword>
<dbReference type="EnsemblMetazoa" id="SMAR013674-RA">
    <property type="protein sequence ID" value="SMAR013674-PA"/>
    <property type="gene ID" value="SMAR013674"/>
</dbReference>
<dbReference type="InterPro" id="IPR000859">
    <property type="entry name" value="CUB_dom"/>
</dbReference>
<evidence type="ECO:0000256" key="1">
    <source>
        <dbReference type="ARBA" id="ARBA00022737"/>
    </source>
</evidence>
<evidence type="ECO:0000313" key="5">
    <source>
        <dbReference type="EnsemblMetazoa" id="SMAR013674-PA"/>
    </source>
</evidence>
<feature type="domain" description="CUB" evidence="4">
    <location>
        <begin position="6"/>
        <end position="121"/>
    </location>
</feature>
<dbReference type="SUPFAM" id="SSF49854">
    <property type="entry name" value="Spermadhesin, CUB domain"/>
    <property type="match status" value="1"/>
</dbReference>
<proteinExistence type="predicted"/>
<name>T1JIJ3_STRMM</name>
<feature type="disulfide bond" evidence="3">
    <location>
        <begin position="6"/>
        <end position="33"/>
    </location>
</feature>
<dbReference type="InterPro" id="IPR035914">
    <property type="entry name" value="Sperma_CUB_dom_sf"/>
</dbReference>
<evidence type="ECO:0000313" key="6">
    <source>
        <dbReference type="Proteomes" id="UP000014500"/>
    </source>
</evidence>
<sequence length="128" mass="14889">YQTAPCYAAINDFSTGTIFSPNYPEYYPNDKICTWKLQVPIGFAIYMDCTKFKFWIENSVNCQNDLMLISLNGRDDFADGISFCGRRPPPPFRSFDNTLTILFKSNPWYHYTGFRCDFQAVPIGHYFV</sequence>
<protein>
    <recommendedName>
        <fullName evidence="4">CUB domain-containing protein</fullName>
    </recommendedName>
</protein>
<comment type="caution">
    <text evidence="3">Lacks conserved residue(s) required for the propagation of feature annotation.</text>
</comment>
<evidence type="ECO:0000259" key="4">
    <source>
        <dbReference type="PROSITE" id="PS01180"/>
    </source>
</evidence>
<dbReference type="AlphaFoldDB" id="T1JIJ3"/>
<dbReference type="EMBL" id="JH432007">
    <property type="status" value="NOT_ANNOTATED_CDS"/>
    <property type="molecule type" value="Genomic_DNA"/>
</dbReference>
<reference evidence="5" key="2">
    <citation type="submission" date="2015-02" db="UniProtKB">
        <authorList>
            <consortium name="EnsemblMetazoa"/>
        </authorList>
    </citation>
    <scope>IDENTIFICATION</scope>
</reference>
<dbReference type="CDD" id="cd00041">
    <property type="entry name" value="CUB"/>
    <property type="match status" value="1"/>
</dbReference>
<dbReference type="Gene3D" id="2.60.120.290">
    <property type="entry name" value="Spermadhesin, CUB domain"/>
    <property type="match status" value="1"/>
</dbReference>
<dbReference type="STRING" id="126957.T1JIJ3"/>
<organism evidence="5 6">
    <name type="scientific">Strigamia maritima</name>
    <name type="common">European centipede</name>
    <name type="synonym">Geophilus maritimus</name>
    <dbReference type="NCBI Taxonomy" id="126957"/>
    <lineage>
        <taxon>Eukaryota</taxon>
        <taxon>Metazoa</taxon>
        <taxon>Ecdysozoa</taxon>
        <taxon>Arthropoda</taxon>
        <taxon>Myriapoda</taxon>
        <taxon>Chilopoda</taxon>
        <taxon>Pleurostigmophora</taxon>
        <taxon>Geophilomorpha</taxon>
        <taxon>Linotaeniidae</taxon>
        <taxon>Strigamia</taxon>
    </lineage>
</organism>
<reference evidence="6" key="1">
    <citation type="submission" date="2011-05" db="EMBL/GenBank/DDBJ databases">
        <authorList>
            <person name="Richards S.R."/>
            <person name="Qu J."/>
            <person name="Jiang H."/>
            <person name="Jhangiani S.N."/>
            <person name="Agravi P."/>
            <person name="Goodspeed R."/>
            <person name="Gross S."/>
            <person name="Mandapat C."/>
            <person name="Jackson L."/>
            <person name="Mathew T."/>
            <person name="Pu L."/>
            <person name="Thornton R."/>
            <person name="Saada N."/>
            <person name="Wilczek-Boney K.B."/>
            <person name="Lee S."/>
            <person name="Kovar C."/>
            <person name="Wu Y."/>
            <person name="Scherer S.E."/>
            <person name="Worley K.C."/>
            <person name="Muzny D.M."/>
            <person name="Gibbs R."/>
        </authorList>
    </citation>
    <scope>NUCLEOTIDE SEQUENCE</scope>
    <source>
        <strain evidence="6">Brora</strain>
    </source>
</reference>
<dbReference type="PROSITE" id="PS01180">
    <property type="entry name" value="CUB"/>
    <property type="match status" value="1"/>
</dbReference>
<dbReference type="PhylomeDB" id="T1JIJ3"/>
<accession>T1JIJ3</accession>
<dbReference type="PANTHER" id="PTHR24251">
    <property type="entry name" value="OVOCHYMASE-RELATED"/>
    <property type="match status" value="1"/>
</dbReference>
<keyword evidence="2 3" id="KW-1015">Disulfide bond</keyword>
<dbReference type="HOGENOM" id="CLU_103588_4_1_1"/>
<dbReference type="SMART" id="SM00042">
    <property type="entry name" value="CUB"/>
    <property type="match status" value="1"/>
</dbReference>
<dbReference type="Proteomes" id="UP000014500">
    <property type="component" value="Unassembled WGS sequence"/>
</dbReference>
<evidence type="ECO:0000256" key="2">
    <source>
        <dbReference type="ARBA" id="ARBA00023157"/>
    </source>
</evidence>
<keyword evidence="1" id="KW-0677">Repeat</keyword>
<evidence type="ECO:0000256" key="3">
    <source>
        <dbReference type="PROSITE-ProRule" id="PRU00059"/>
    </source>
</evidence>